<dbReference type="InterPro" id="IPR051677">
    <property type="entry name" value="AfsR-DnrI-RedD_regulator"/>
</dbReference>
<dbReference type="AlphaFoldDB" id="A0A1M5P4B4"/>
<dbReference type="SUPFAM" id="SSF48452">
    <property type="entry name" value="TPR-like"/>
    <property type="match status" value="1"/>
</dbReference>
<reference evidence="2 3" key="1">
    <citation type="submission" date="2016-11" db="EMBL/GenBank/DDBJ databases">
        <authorList>
            <person name="Jaros S."/>
            <person name="Januszkiewicz K."/>
            <person name="Wedrychowicz H."/>
        </authorList>
    </citation>
    <scope>NUCLEOTIDE SEQUENCE [LARGE SCALE GENOMIC DNA]</scope>
    <source>
        <strain evidence="2 3">DSM 44523</strain>
    </source>
</reference>
<accession>A0A1M5P4B4</accession>
<dbReference type="GO" id="GO:0006355">
    <property type="term" value="P:regulation of DNA-templated transcription"/>
    <property type="evidence" value="ECO:0007669"/>
    <property type="project" value="InterPro"/>
</dbReference>
<evidence type="ECO:0000313" key="2">
    <source>
        <dbReference type="EMBL" id="SHG96630.1"/>
    </source>
</evidence>
<dbReference type="EMBL" id="FQVN01000017">
    <property type="protein sequence ID" value="SHG96630.1"/>
    <property type="molecule type" value="Genomic_DNA"/>
</dbReference>
<dbReference type="InterPro" id="IPR011990">
    <property type="entry name" value="TPR-like_helical_dom_sf"/>
</dbReference>
<dbReference type="RefSeq" id="WP_073489812.1">
    <property type="nucleotide sequence ID" value="NZ_FQVN01000017.1"/>
</dbReference>
<proteinExistence type="predicted"/>
<feature type="domain" description="Bacterial transcriptional activator" evidence="1">
    <location>
        <begin position="108"/>
        <end position="247"/>
    </location>
</feature>
<dbReference type="InterPro" id="IPR036388">
    <property type="entry name" value="WH-like_DNA-bd_sf"/>
</dbReference>
<keyword evidence="2" id="KW-0238">DNA-binding</keyword>
<dbReference type="Gene3D" id="1.10.10.10">
    <property type="entry name" value="Winged helix-like DNA-binding domain superfamily/Winged helix DNA-binding domain"/>
    <property type="match status" value="1"/>
</dbReference>
<dbReference type="GO" id="GO:0003677">
    <property type="term" value="F:DNA binding"/>
    <property type="evidence" value="ECO:0007669"/>
    <property type="project" value="UniProtKB-KW"/>
</dbReference>
<protein>
    <submittedName>
        <fullName evidence="2">DNA-binding transcriptional activator of the SARP family</fullName>
    </submittedName>
</protein>
<dbReference type="Gene3D" id="1.25.40.10">
    <property type="entry name" value="Tetratricopeptide repeat domain"/>
    <property type="match status" value="1"/>
</dbReference>
<name>A0A1M5P4B4_STRHI</name>
<dbReference type="SUPFAM" id="SSF46894">
    <property type="entry name" value="C-terminal effector domain of the bipartite response regulators"/>
    <property type="match status" value="1"/>
</dbReference>
<organism evidence="2 3">
    <name type="scientific">Streptoalloteichus hindustanus</name>
    <dbReference type="NCBI Taxonomy" id="2017"/>
    <lineage>
        <taxon>Bacteria</taxon>
        <taxon>Bacillati</taxon>
        <taxon>Actinomycetota</taxon>
        <taxon>Actinomycetes</taxon>
        <taxon>Pseudonocardiales</taxon>
        <taxon>Pseudonocardiaceae</taxon>
        <taxon>Streptoalloteichus</taxon>
    </lineage>
</organism>
<dbReference type="PANTHER" id="PTHR35807">
    <property type="entry name" value="TRANSCRIPTIONAL REGULATOR REDD-RELATED"/>
    <property type="match status" value="1"/>
</dbReference>
<gene>
    <name evidence="2" type="ORF">SAMN05444320_11766</name>
</gene>
<dbReference type="STRING" id="2017.SAMN05444320_11766"/>
<dbReference type="Pfam" id="PF03704">
    <property type="entry name" value="BTAD"/>
    <property type="match status" value="1"/>
</dbReference>
<evidence type="ECO:0000313" key="3">
    <source>
        <dbReference type="Proteomes" id="UP000184501"/>
    </source>
</evidence>
<dbReference type="InterPro" id="IPR005158">
    <property type="entry name" value="BTAD"/>
</dbReference>
<dbReference type="Proteomes" id="UP000184501">
    <property type="component" value="Unassembled WGS sequence"/>
</dbReference>
<sequence length="259" mass="29071">MGLRVRGEDSVGAVATPRQFRLRLLSGFRLEFGEVVLHPSPGCQRLLAYLAVHGVASRAVLAGVLWPDVSEEHAHGSLRTTIWRLRRYAGDLLDIGRQQLSLARSVWVDVQALTARARRLLRPDAVVTREDLELSGLHGGELLPGWYDDWVLFERERLRQLRIHALESLSRRLLRERRAAEALDAALEAVRLEPLRESGHRCVLAAHLAEGNVVEALRHYEVVRLQFAAELGVAPSRALTTLMANALRSYRPAHPHGTR</sequence>
<keyword evidence="3" id="KW-1185">Reference proteome</keyword>
<dbReference type="InterPro" id="IPR016032">
    <property type="entry name" value="Sig_transdc_resp-reg_C-effctor"/>
</dbReference>
<evidence type="ECO:0000259" key="1">
    <source>
        <dbReference type="SMART" id="SM01043"/>
    </source>
</evidence>
<dbReference type="SMART" id="SM01043">
    <property type="entry name" value="BTAD"/>
    <property type="match status" value="1"/>
</dbReference>